<keyword evidence="3" id="KW-0547">Nucleotide-binding</keyword>
<organism evidence="6 7">
    <name type="scientific">Enterovibrio nigricans DSM 22720</name>
    <dbReference type="NCBI Taxonomy" id="1121868"/>
    <lineage>
        <taxon>Bacteria</taxon>
        <taxon>Pseudomonadati</taxon>
        <taxon>Pseudomonadota</taxon>
        <taxon>Gammaproteobacteria</taxon>
        <taxon>Vibrionales</taxon>
        <taxon>Vibrionaceae</taxon>
        <taxon>Enterovibrio</taxon>
    </lineage>
</organism>
<evidence type="ECO:0000313" key="6">
    <source>
        <dbReference type="EMBL" id="SKA48765.1"/>
    </source>
</evidence>
<protein>
    <submittedName>
        <fullName evidence="6">Lipopolysaccharide transport system ATP-binding protein</fullName>
    </submittedName>
</protein>
<dbReference type="CDD" id="cd10147">
    <property type="entry name" value="Wzt_C-like"/>
    <property type="match status" value="1"/>
</dbReference>
<keyword evidence="4 6" id="KW-0067">ATP-binding</keyword>
<dbReference type="Gene3D" id="3.40.50.300">
    <property type="entry name" value="P-loop containing nucleotide triphosphate hydrolases"/>
    <property type="match status" value="1"/>
</dbReference>
<dbReference type="AlphaFoldDB" id="A0A1T4U7P8"/>
<dbReference type="SUPFAM" id="SSF52540">
    <property type="entry name" value="P-loop containing nucleoside triphosphate hydrolases"/>
    <property type="match status" value="1"/>
</dbReference>
<gene>
    <name evidence="6" type="ORF">SAMN02745132_00982</name>
</gene>
<comment type="similarity">
    <text evidence="1">Belongs to the ABC transporter superfamily.</text>
</comment>
<dbReference type="InterPro" id="IPR029439">
    <property type="entry name" value="Wzt_C"/>
</dbReference>
<evidence type="ECO:0000256" key="2">
    <source>
        <dbReference type="ARBA" id="ARBA00022448"/>
    </source>
</evidence>
<dbReference type="GO" id="GO:0005524">
    <property type="term" value="F:ATP binding"/>
    <property type="evidence" value="ECO:0007669"/>
    <property type="project" value="UniProtKB-KW"/>
</dbReference>
<dbReference type="InterPro" id="IPR027417">
    <property type="entry name" value="P-loop_NTPase"/>
</dbReference>
<dbReference type="CDD" id="cd03220">
    <property type="entry name" value="ABC_KpsT_Wzt"/>
    <property type="match status" value="1"/>
</dbReference>
<dbReference type="Gene3D" id="2.70.50.60">
    <property type="entry name" value="abc- transporter (atp binding component) like domain"/>
    <property type="match status" value="1"/>
</dbReference>
<dbReference type="InterPro" id="IPR015860">
    <property type="entry name" value="ABC_transpr_TagH-like"/>
</dbReference>
<evidence type="ECO:0000256" key="1">
    <source>
        <dbReference type="ARBA" id="ARBA00005417"/>
    </source>
</evidence>
<keyword evidence="7" id="KW-1185">Reference proteome</keyword>
<dbReference type="PROSITE" id="PS50893">
    <property type="entry name" value="ABC_TRANSPORTER_2"/>
    <property type="match status" value="1"/>
</dbReference>
<dbReference type="OrthoDB" id="9778870at2"/>
<dbReference type="PANTHER" id="PTHR46743">
    <property type="entry name" value="TEICHOIC ACIDS EXPORT ATP-BINDING PROTEIN TAGH"/>
    <property type="match status" value="1"/>
</dbReference>
<dbReference type="Pfam" id="PF14524">
    <property type="entry name" value="Wzt_C"/>
    <property type="match status" value="1"/>
</dbReference>
<evidence type="ECO:0000259" key="5">
    <source>
        <dbReference type="PROSITE" id="PS50893"/>
    </source>
</evidence>
<feature type="domain" description="ABC transporter" evidence="5">
    <location>
        <begin position="34"/>
        <end position="256"/>
    </location>
</feature>
<dbReference type="GO" id="GO:0016887">
    <property type="term" value="F:ATP hydrolysis activity"/>
    <property type="evidence" value="ECO:0007669"/>
    <property type="project" value="InterPro"/>
</dbReference>
<evidence type="ECO:0000313" key="7">
    <source>
        <dbReference type="Proteomes" id="UP000190162"/>
    </source>
</evidence>
<accession>A0A1T4U7P8</accession>
<sequence length="427" mass="47523">MSYNTVIEANSISKVYPLFEKPHHCLKRILRDKFQKNRVSSNNTDDDSEFWALKNVSIELRQNETLGIIGQNGSGKSTLLQIICGTLTPTTGETKTKGRVAALLELGAGFNPEYTGRENVYLNASLYGLSTKEVDDRIDNIIAFAEIGEHIDQPVKTYSSGMYVRLAFSVIANIDADILVIDEALAVGDAYFQQKCMRFLKKFKEHGSIFFVSHDTTAMINFCDRVVWIHKGELIANGKPKPVCEEYLSFLHQEHSGKSADLPSREQSLTDDTSDFASRSFGDGLAKIKSSKLFDDTDREISVIDTEKLVKLKVSIQAYSDLSSIIVGFIVKDRLGQYIFGDNTFGKEPNGFGLLKNGECGEVCFSFLMPEFSPGEYSITIAVASGTPQNHVQHHWVHEGVVFSSVSSIDSGIMLRVPIEDILWNQN</sequence>
<name>A0A1T4U7P8_9GAMM</name>
<evidence type="ECO:0000256" key="3">
    <source>
        <dbReference type="ARBA" id="ARBA00022741"/>
    </source>
</evidence>
<proteinExistence type="inferred from homology"/>
<dbReference type="InterPro" id="IPR003593">
    <property type="entry name" value="AAA+_ATPase"/>
</dbReference>
<dbReference type="GO" id="GO:0016020">
    <property type="term" value="C:membrane"/>
    <property type="evidence" value="ECO:0007669"/>
    <property type="project" value="InterPro"/>
</dbReference>
<dbReference type="EMBL" id="FUXU01000007">
    <property type="protein sequence ID" value="SKA48765.1"/>
    <property type="molecule type" value="Genomic_DNA"/>
</dbReference>
<dbReference type="PANTHER" id="PTHR46743:SF2">
    <property type="entry name" value="TEICHOIC ACIDS EXPORT ATP-BINDING PROTEIN TAGH"/>
    <property type="match status" value="1"/>
</dbReference>
<dbReference type="Proteomes" id="UP000190162">
    <property type="component" value="Unassembled WGS sequence"/>
</dbReference>
<keyword evidence="2" id="KW-0813">Transport</keyword>
<reference evidence="7" key="1">
    <citation type="submission" date="2017-02" db="EMBL/GenBank/DDBJ databases">
        <authorList>
            <person name="Varghese N."/>
            <person name="Submissions S."/>
        </authorList>
    </citation>
    <scope>NUCLEOTIDE SEQUENCE [LARGE SCALE GENOMIC DNA]</scope>
    <source>
        <strain evidence="7">DSM 22720</strain>
    </source>
</reference>
<dbReference type="SMART" id="SM00382">
    <property type="entry name" value="AAA"/>
    <property type="match status" value="1"/>
</dbReference>
<dbReference type="InterPro" id="IPR050683">
    <property type="entry name" value="Bact_Polysacc_Export_ATP-bd"/>
</dbReference>
<evidence type="ECO:0000256" key="4">
    <source>
        <dbReference type="ARBA" id="ARBA00022840"/>
    </source>
</evidence>
<dbReference type="GO" id="GO:0140359">
    <property type="term" value="F:ABC-type transporter activity"/>
    <property type="evidence" value="ECO:0007669"/>
    <property type="project" value="InterPro"/>
</dbReference>
<dbReference type="RefSeq" id="WP_078751444.1">
    <property type="nucleotide sequence ID" value="NZ_FUXU01000007.1"/>
</dbReference>
<dbReference type="InterPro" id="IPR003439">
    <property type="entry name" value="ABC_transporter-like_ATP-bd"/>
</dbReference>
<dbReference type="Pfam" id="PF00005">
    <property type="entry name" value="ABC_tran"/>
    <property type="match status" value="1"/>
</dbReference>